<reference evidence="2" key="1">
    <citation type="journal article" date="2010" name="Nat. Biotechnol.">
        <title>Draft genome sequence of the oilseed species Ricinus communis.</title>
        <authorList>
            <person name="Chan A.P."/>
            <person name="Crabtree J."/>
            <person name="Zhao Q."/>
            <person name="Lorenzi H."/>
            <person name="Orvis J."/>
            <person name="Puiu D."/>
            <person name="Melake-Berhan A."/>
            <person name="Jones K.M."/>
            <person name="Redman J."/>
            <person name="Chen G."/>
            <person name="Cahoon E.B."/>
            <person name="Gedil M."/>
            <person name="Stanke M."/>
            <person name="Haas B.J."/>
            <person name="Wortman J.R."/>
            <person name="Fraser-Liggett C.M."/>
            <person name="Ravel J."/>
            <person name="Rabinowicz P.D."/>
        </authorList>
    </citation>
    <scope>NUCLEOTIDE SEQUENCE [LARGE SCALE GENOMIC DNA]</scope>
    <source>
        <strain evidence="2">cv. Hale</strain>
    </source>
</reference>
<keyword evidence="2" id="KW-1185">Reference proteome</keyword>
<sequence length="127" mass="14214">MKQRAGLNLEQLFMFTLLPKRIAHIIGDIASAQAAAASEQADPRMKTENSEVAPSFYRNIAPTWSSLPQEFMFKLQKLFLTGFLRKLMKLGKADAGETIMERSATLVQILIEGIDNEELGWKILADS</sequence>
<name>B9RXR4_RICCO</name>
<proteinExistence type="predicted"/>
<dbReference type="EMBL" id="EQ973828">
    <property type="protein sequence ID" value="EEF43920.1"/>
    <property type="molecule type" value="Genomic_DNA"/>
</dbReference>
<protein>
    <submittedName>
        <fullName evidence="1">Uncharacterized protein</fullName>
    </submittedName>
</protein>
<dbReference type="Proteomes" id="UP000008311">
    <property type="component" value="Unassembled WGS sequence"/>
</dbReference>
<evidence type="ECO:0000313" key="2">
    <source>
        <dbReference type="Proteomes" id="UP000008311"/>
    </source>
</evidence>
<evidence type="ECO:0000313" key="1">
    <source>
        <dbReference type="EMBL" id="EEF43920.1"/>
    </source>
</evidence>
<dbReference type="InParanoid" id="B9RXR4"/>
<accession>B9RXR4</accession>
<gene>
    <name evidence="1" type="ORF">RCOM_0905740</name>
</gene>
<dbReference type="AlphaFoldDB" id="B9RXR4"/>
<organism evidence="1 2">
    <name type="scientific">Ricinus communis</name>
    <name type="common">Castor bean</name>
    <dbReference type="NCBI Taxonomy" id="3988"/>
    <lineage>
        <taxon>Eukaryota</taxon>
        <taxon>Viridiplantae</taxon>
        <taxon>Streptophyta</taxon>
        <taxon>Embryophyta</taxon>
        <taxon>Tracheophyta</taxon>
        <taxon>Spermatophyta</taxon>
        <taxon>Magnoliopsida</taxon>
        <taxon>eudicotyledons</taxon>
        <taxon>Gunneridae</taxon>
        <taxon>Pentapetalae</taxon>
        <taxon>rosids</taxon>
        <taxon>fabids</taxon>
        <taxon>Malpighiales</taxon>
        <taxon>Euphorbiaceae</taxon>
        <taxon>Acalyphoideae</taxon>
        <taxon>Acalypheae</taxon>
        <taxon>Ricinus</taxon>
    </lineage>
</organism>